<evidence type="ECO:0000313" key="11">
    <source>
        <dbReference type="Proteomes" id="UP000234239"/>
    </source>
</evidence>
<reference evidence="9 11" key="3">
    <citation type="submission" date="2017-12" db="EMBL/GenBank/DDBJ databases">
        <title>Phylogenetic diversity of female urinary microbiome.</title>
        <authorList>
            <person name="Thomas-White K."/>
            <person name="Wolfe A.J."/>
        </authorList>
    </citation>
    <scope>NUCLEOTIDE SEQUENCE [LARGE SCALE GENOMIC DNA]</scope>
    <source>
        <strain evidence="9 11">UMB0139</strain>
    </source>
</reference>
<dbReference type="InterPro" id="IPR050118">
    <property type="entry name" value="Pur/Pyrimidine_PRTase"/>
</dbReference>
<dbReference type="Proteomes" id="UP000234239">
    <property type="component" value="Unassembled WGS sequence"/>
</dbReference>
<feature type="domain" description="Phosphoribosyltransferase" evidence="7">
    <location>
        <begin position="42"/>
        <end position="158"/>
    </location>
</feature>
<dbReference type="GO" id="GO:0032265">
    <property type="term" value="P:XMP salvage"/>
    <property type="evidence" value="ECO:0007669"/>
    <property type="project" value="UniProtKB-UniRule"/>
</dbReference>
<dbReference type="UniPathway" id="UPA00602">
    <property type="reaction ID" value="UER00658"/>
</dbReference>
<dbReference type="EC" id="2.4.2.22" evidence="5 6"/>
<dbReference type="PANTHER" id="PTHR43864">
    <property type="entry name" value="HYPOXANTHINE/GUANINE PHOSPHORIBOSYLTRANSFERASE"/>
    <property type="match status" value="1"/>
</dbReference>
<comment type="function">
    <text evidence="5">Converts the preformed base xanthine, a product of nucleic acid breakdown, to xanthosine 5'-monophosphate (XMP), so it can be reused for RNA or DNA synthesis.</text>
</comment>
<accession>A0A0X8FBU2</accession>
<dbReference type="NCBIfam" id="NF006671">
    <property type="entry name" value="PRK09219.1"/>
    <property type="match status" value="1"/>
</dbReference>
<name>A0A0X8FBU2_9LACT</name>
<keyword evidence="1 5" id="KW-0963">Cytoplasm</keyword>
<dbReference type="GO" id="GO:0005737">
    <property type="term" value="C:cytoplasm"/>
    <property type="evidence" value="ECO:0007669"/>
    <property type="project" value="UniProtKB-SubCell"/>
</dbReference>
<dbReference type="PANTHER" id="PTHR43864:SF1">
    <property type="entry name" value="XANTHINE PHOSPHORIBOSYLTRANSFERASE"/>
    <property type="match status" value="1"/>
</dbReference>
<dbReference type="InterPro" id="IPR029057">
    <property type="entry name" value="PRTase-like"/>
</dbReference>
<dbReference type="KEGG" id="asan:AWM72_06710"/>
<reference evidence="8 10" key="1">
    <citation type="journal article" date="2016" name="Genome Announc.">
        <title>Complete Genome Sequences of Aerococcus christensenii CCUG 28831T, Aerococcus sanguinicola CCUG 43001T, Aerococcus urinae CCUG 36881T, Aerococcus urinaeequi CCUG 28094T, Aerococcus urinaehominis CCUG 42038 BT, and Aerococcus viridans CCUG 4311T.</title>
        <authorList>
            <person name="Carkaci D."/>
            <person name="Dargis R."/>
            <person name="Nielsen X.C."/>
            <person name="Skovgaard O."/>
            <person name="Fuursted K."/>
            <person name="Christensen J.J."/>
        </authorList>
    </citation>
    <scope>NUCLEOTIDE SEQUENCE [LARGE SCALE GENOMIC DNA]</scope>
    <source>
        <strain evidence="8 10">CCUG43001</strain>
    </source>
</reference>
<evidence type="ECO:0000256" key="5">
    <source>
        <dbReference type="HAMAP-Rule" id="MF_01184"/>
    </source>
</evidence>
<dbReference type="GeneID" id="92903754"/>
<dbReference type="EMBL" id="CP014160">
    <property type="protein sequence ID" value="AMB94458.1"/>
    <property type="molecule type" value="Genomic_DNA"/>
</dbReference>
<dbReference type="EMBL" id="PKGY01000001">
    <property type="protein sequence ID" value="PKZ23548.1"/>
    <property type="molecule type" value="Genomic_DNA"/>
</dbReference>
<dbReference type="NCBIfam" id="TIGR01744">
    <property type="entry name" value="XPRTase"/>
    <property type="match status" value="1"/>
</dbReference>
<dbReference type="OrthoDB" id="9790678at2"/>
<keyword evidence="4 5" id="KW-0660">Purine salvage</keyword>
<protein>
    <recommendedName>
        <fullName evidence="5 6">Xanthine phosphoribosyltransferase</fullName>
        <shortName evidence="5">XPRTase</shortName>
        <ecNumber evidence="5 6">2.4.2.22</ecNumber>
    </recommendedName>
</protein>
<keyword evidence="10" id="KW-1185">Reference proteome</keyword>
<evidence type="ECO:0000259" key="7">
    <source>
        <dbReference type="Pfam" id="PF00156"/>
    </source>
</evidence>
<dbReference type="SUPFAM" id="SSF53271">
    <property type="entry name" value="PRTase-like"/>
    <property type="match status" value="1"/>
</dbReference>
<feature type="binding site" evidence="5">
    <location>
        <position position="20"/>
    </location>
    <ligand>
        <name>xanthine</name>
        <dbReference type="ChEBI" id="CHEBI:17712"/>
    </ligand>
</feature>
<gene>
    <name evidence="5" type="primary">xpt</name>
    <name evidence="8" type="ORF">AWM72_06710</name>
    <name evidence="9" type="ORF">CYJ28_03050</name>
</gene>
<comment type="subcellular location">
    <subcellularLocation>
        <location evidence="5">Cytoplasm</location>
    </subcellularLocation>
</comment>
<proteinExistence type="inferred from homology"/>
<dbReference type="GO" id="GO:0006166">
    <property type="term" value="P:purine ribonucleoside salvage"/>
    <property type="evidence" value="ECO:0007669"/>
    <property type="project" value="UniProtKB-KW"/>
</dbReference>
<dbReference type="CDD" id="cd06223">
    <property type="entry name" value="PRTases_typeI"/>
    <property type="match status" value="1"/>
</dbReference>
<feature type="binding site" evidence="5">
    <location>
        <begin position="129"/>
        <end position="133"/>
    </location>
    <ligand>
        <name>5-phospho-alpha-D-ribose 1-diphosphate</name>
        <dbReference type="ChEBI" id="CHEBI:58017"/>
    </ligand>
</feature>
<dbReference type="GO" id="GO:0000310">
    <property type="term" value="F:xanthine phosphoribosyltransferase activity"/>
    <property type="evidence" value="ECO:0007669"/>
    <property type="project" value="UniProtKB-UniRule"/>
</dbReference>
<dbReference type="InterPro" id="IPR000836">
    <property type="entry name" value="PRTase_dom"/>
</dbReference>
<keyword evidence="3 5" id="KW-0808">Transferase</keyword>
<dbReference type="RefSeq" id="WP_067975167.1">
    <property type="nucleotide sequence ID" value="NZ_CAJHKM010000002.1"/>
</dbReference>
<dbReference type="InterPro" id="IPR010079">
    <property type="entry name" value="Xanthine_PRibTrfase"/>
</dbReference>
<evidence type="ECO:0000256" key="1">
    <source>
        <dbReference type="ARBA" id="ARBA00022490"/>
    </source>
</evidence>
<sequence>MNILQQRIIDDGEVFPNNVLKVDSFLNHQIDPHIMYSIANDFYQHFKSAGITKILTIEASGIAPAIFVAQKFDVPMLFAKKKEPSTLQNQEVYTELVHSYTKNTDSNIIVSKQFLNADDKVLVVDDFLANGEAAMGLISIAEQAGADVAGVAICIEKSFQNGRQRILDHGYEVYSAARIASLENNQVRFNDGH</sequence>
<keyword evidence="2 5" id="KW-0328">Glycosyltransferase</keyword>
<reference evidence="10" key="2">
    <citation type="submission" date="2016-01" db="EMBL/GenBank/DDBJ databases">
        <title>Six Aerococcus type strain genome sequencing and assembly using PacBio and Illumina Hiseq.</title>
        <authorList>
            <person name="Carkaci D."/>
            <person name="Dargis R."/>
            <person name="Nielsen X.C."/>
            <person name="Skovgaard O."/>
            <person name="Fuursted K."/>
            <person name="Christensen J.J."/>
        </authorList>
    </citation>
    <scope>NUCLEOTIDE SEQUENCE [LARGE SCALE GENOMIC DNA]</scope>
    <source>
        <strain evidence="10">CCUG43001</strain>
    </source>
</reference>
<comment type="similarity">
    <text evidence="5">Belongs to the purine/pyrimidine phosphoribosyltransferase family. Xpt subfamily.</text>
</comment>
<dbReference type="Proteomes" id="UP000069912">
    <property type="component" value="Chromosome"/>
</dbReference>
<organism evidence="8 10">
    <name type="scientific">Aerococcus sanguinicola</name>
    <dbReference type="NCBI Taxonomy" id="119206"/>
    <lineage>
        <taxon>Bacteria</taxon>
        <taxon>Bacillati</taxon>
        <taxon>Bacillota</taxon>
        <taxon>Bacilli</taxon>
        <taxon>Lactobacillales</taxon>
        <taxon>Aerococcaceae</taxon>
        <taxon>Aerococcus</taxon>
    </lineage>
</organism>
<dbReference type="Gene3D" id="3.40.50.2020">
    <property type="match status" value="1"/>
</dbReference>
<dbReference type="GO" id="GO:0046110">
    <property type="term" value="P:xanthine metabolic process"/>
    <property type="evidence" value="ECO:0007669"/>
    <property type="project" value="UniProtKB-UniRule"/>
</dbReference>
<dbReference type="Pfam" id="PF00156">
    <property type="entry name" value="Pribosyltran"/>
    <property type="match status" value="1"/>
</dbReference>
<evidence type="ECO:0000256" key="3">
    <source>
        <dbReference type="ARBA" id="ARBA00022679"/>
    </source>
</evidence>
<comment type="subunit">
    <text evidence="5">Homodimer.</text>
</comment>
<evidence type="ECO:0000313" key="10">
    <source>
        <dbReference type="Proteomes" id="UP000069912"/>
    </source>
</evidence>
<dbReference type="AlphaFoldDB" id="A0A0X8FBU2"/>
<evidence type="ECO:0000256" key="6">
    <source>
        <dbReference type="NCBIfam" id="TIGR01744"/>
    </source>
</evidence>
<comment type="pathway">
    <text evidence="5">Purine metabolism; XMP biosynthesis via salvage pathway; XMP from xanthine: step 1/1.</text>
</comment>
<evidence type="ECO:0000256" key="4">
    <source>
        <dbReference type="ARBA" id="ARBA00022726"/>
    </source>
</evidence>
<evidence type="ECO:0000256" key="2">
    <source>
        <dbReference type="ARBA" id="ARBA00022676"/>
    </source>
</evidence>
<evidence type="ECO:0000313" key="9">
    <source>
        <dbReference type="EMBL" id="PKZ23548.1"/>
    </source>
</evidence>
<evidence type="ECO:0000313" key="8">
    <source>
        <dbReference type="EMBL" id="AMB94458.1"/>
    </source>
</evidence>
<feature type="binding site" evidence="5">
    <location>
        <position position="157"/>
    </location>
    <ligand>
        <name>xanthine</name>
        <dbReference type="ChEBI" id="CHEBI:17712"/>
    </ligand>
</feature>
<feature type="binding site" evidence="5">
    <location>
        <position position="27"/>
    </location>
    <ligand>
        <name>xanthine</name>
        <dbReference type="ChEBI" id="CHEBI:17712"/>
    </ligand>
</feature>
<dbReference type="HAMAP" id="MF_01184">
    <property type="entry name" value="XPRTase"/>
    <property type="match status" value="1"/>
</dbReference>
<comment type="catalytic activity">
    <reaction evidence="5">
        <text>XMP + diphosphate = xanthine + 5-phospho-alpha-D-ribose 1-diphosphate</text>
        <dbReference type="Rhea" id="RHEA:10800"/>
        <dbReference type="ChEBI" id="CHEBI:17712"/>
        <dbReference type="ChEBI" id="CHEBI:33019"/>
        <dbReference type="ChEBI" id="CHEBI:57464"/>
        <dbReference type="ChEBI" id="CHEBI:58017"/>
        <dbReference type="EC" id="2.4.2.22"/>
    </reaction>
</comment>